<evidence type="ECO:0000313" key="3">
    <source>
        <dbReference type="Proteomes" id="UP001189429"/>
    </source>
</evidence>
<organism evidence="2 3">
    <name type="scientific">Prorocentrum cordatum</name>
    <dbReference type="NCBI Taxonomy" id="2364126"/>
    <lineage>
        <taxon>Eukaryota</taxon>
        <taxon>Sar</taxon>
        <taxon>Alveolata</taxon>
        <taxon>Dinophyceae</taxon>
        <taxon>Prorocentrales</taxon>
        <taxon>Prorocentraceae</taxon>
        <taxon>Prorocentrum</taxon>
    </lineage>
</organism>
<feature type="non-terminal residue" evidence="2">
    <location>
        <position position="194"/>
    </location>
</feature>
<name>A0ABN9Y6T4_9DINO</name>
<proteinExistence type="predicted"/>
<feature type="region of interest" description="Disordered" evidence="1">
    <location>
        <begin position="130"/>
        <end position="194"/>
    </location>
</feature>
<dbReference type="Proteomes" id="UP001189429">
    <property type="component" value="Unassembled WGS sequence"/>
</dbReference>
<keyword evidence="3" id="KW-1185">Reference proteome</keyword>
<comment type="caution">
    <text evidence="2">The sequence shown here is derived from an EMBL/GenBank/DDBJ whole genome shotgun (WGS) entry which is preliminary data.</text>
</comment>
<protein>
    <submittedName>
        <fullName evidence="2">Uncharacterized protein</fullName>
    </submittedName>
</protein>
<feature type="compositionally biased region" description="Basic residues" evidence="1">
    <location>
        <begin position="151"/>
        <end position="163"/>
    </location>
</feature>
<feature type="non-terminal residue" evidence="2">
    <location>
        <position position="1"/>
    </location>
</feature>
<feature type="compositionally biased region" description="Pro residues" evidence="1">
    <location>
        <begin position="171"/>
        <end position="186"/>
    </location>
</feature>
<accession>A0ABN9Y6T4</accession>
<reference evidence="2" key="1">
    <citation type="submission" date="2023-10" db="EMBL/GenBank/DDBJ databases">
        <authorList>
            <person name="Chen Y."/>
            <person name="Shah S."/>
            <person name="Dougan E. K."/>
            <person name="Thang M."/>
            <person name="Chan C."/>
        </authorList>
    </citation>
    <scope>NUCLEOTIDE SEQUENCE [LARGE SCALE GENOMIC DNA]</scope>
</reference>
<evidence type="ECO:0000313" key="2">
    <source>
        <dbReference type="EMBL" id="CAK0908310.1"/>
    </source>
</evidence>
<dbReference type="EMBL" id="CAUYUJ010021991">
    <property type="protein sequence ID" value="CAK0908310.1"/>
    <property type="molecule type" value="Genomic_DNA"/>
</dbReference>
<sequence>QESECEARRAELRALREDGRGLARLQLEAQQGVEQLQRQQRRQSARRHRRRQLVCGTHALAMRHVIEARSALHLLRAEAEREAERLKAGCEARAREFLQRVEHHRAEQLAADAQAEERCAELRRQVDRASRGLEVSQHGLDELRAQASPSPRRRRRRKKKMKSSRAAPRCRWPPPSRPSRPTPRCAPRPASCAT</sequence>
<gene>
    <name evidence="2" type="ORF">PCOR1329_LOCUS83019</name>
</gene>
<evidence type="ECO:0000256" key="1">
    <source>
        <dbReference type="SAM" id="MobiDB-lite"/>
    </source>
</evidence>